<feature type="region of interest" description="Disordered" evidence="1">
    <location>
        <begin position="204"/>
        <end position="232"/>
    </location>
</feature>
<dbReference type="CDD" id="cd01285">
    <property type="entry name" value="nucleoside_deaminase"/>
    <property type="match status" value="1"/>
</dbReference>
<reference evidence="3" key="1">
    <citation type="submission" date="2021-04" db="EMBL/GenBank/DDBJ databases">
        <title>Draft Genome Sequence of Pandoravirus japonicus, Isolated from the Sabaishi River of Niigata, Japan.</title>
        <authorList>
            <person name="Hosokawa N."/>
            <person name="Takahashi H."/>
            <person name="Aoki K."/>
            <person name="Takemura M."/>
        </authorList>
    </citation>
    <scope>NUCLEOTIDE SEQUENCE</scope>
</reference>
<evidence type="ECO:0000259" key="2">
    <source>
        <dbReference type="PROSITE" id="PS51747"/>
    </source>
</evidence>
<evidence type="ECO:0000313" key="3">
    <source>
        <dbReference type="EMBL" id="BCU03020.1"/>
    </source>
</evidence>
<accession>A0A811BNZ8</accession>
<dbReference type="PROSITE" id="PS51747">
    <property type="entry name" value="CYT_DCMP_DEAMINASES_2"/>
    <property type="match status" value="1"/>
</dbReference>
<dbReference type="PANTHER" id="PTHR11079">
    <property type="entry name" value="CYTOSINE DEAMINASE FAMILY MEMBER"/>
    <property type="match status" value="1"/>
</dbReference>
<proteinExistence type="predicted"/>
<feature type="domain" description="CMP/dCMP-type deaminase" evidence="2">
    <location>
        <begin position="53"/>
        <end position="175"/>
    </location>
</feature>
<dbReference type="InterPro" id="IPR016193">
    <property type="entry name" value="Cytidine_deaminase-like"/>
</dbReference>
<feature type="compositionally biased region" description="Low complexity" evidence="1">
    <location>
        <begin position="204"/>
        <end position="218"/>
    </location>
</feature>
<dbReference type="GO" id="GO:0006152">
    <property type="term" value="P:purine nucleoside catabolic process"/>
    <property type="evidence" value="ECO:0007669"/>
    <property type="project" value="TreeGrafter"/>
</dbReference>
<organism evidence="3 4">
    <name type="scientific">Pandoravirus japonicus</name>
    <dbReference type="NCBI Taxonomy" id="2823154"/>
    <lineage>
        <taxon>Viruses</taxon>
        <taxon>Pandoravirus</taxon>
    </lineage>
</organism>
<name>A0A811BNZ8_9VIRU</name>
<dbReference type="GO" id="GO:0047974">
    <property type="term" value="F:guanosine deaminase activity"/>
    <property type="evidence" value="ECO:0007669"/>
    <property type="project" value="TreeGrafter"/>
</dbReference>
<dbReference type="SMR" id="A0A811BNZ8"/>
<dbReference type="Proteomes" id="UP001253637">
    <property type="component" value="Segment"/>
</dbReference>
<protein>
    <submittedName>
        <fullName evidence="3">Nucleoside deaminase</fullName>
    </submittedName>
</protein>
<dbReference type="PANTHER" id="PTHR11079:SF161">
    <property type="entry name" value="CMP_DCMP-TYPE DEAMINASE DOMAIN-CONTAINING PROTEIN"/>
    <property type="match status" value="1"/>
</dbReference>
<sequence>MEQTKNTREEDDRCSDIAPAAALPTATTHTLESVGVRCDDAAIAGALDAAARRVVAEVVRTATEAVRASQPGLFTAAILGADGHVVARGRNRVFDACDPTAHAEIEAIRAACRVSGSIALDTCVLCSNAEPCPMCLSAAYWAGIRLVYYACPKETVAAAVGFDDARLYADLALPARQRTLIQTVRVDCADAADAFYAWRDREASAPTAASTVSPSARADSLTSEACPPCDGQ</sequence>
<dbReference type="Pfam" id="PF00383">
    <property type="entry name" value="dCMP_cyt_deam_1"/>
    <property type="match status" value="1"/>
</dbReference>
<dbReference type="EMBL" id="LC625835">
    <property type="protein sequence ID" value="BCU03020.1"/>
    <property type="molecule type" value="Genomic_DNA"/>
</dbReference>
<evidence type="ECO:0000313" key="4">
    <source>
        <dbReference type="Proteomes" id="UP001253637"/>
    </source>
</evidence>
<dbReference type="SUPFAM" id="SSF53927">
    <property type="entry name" value="Cytidine deaminase-like"/>
    <property type="match status" value="1"/>
</dbReference>
<evidence type="ECO:0000256" key="1">
    <source>
        <dbReference type="SAM" id="MobiDB-lite"/>
    </source>
</evidence>
<dbReference type="Gene3D" id="3.40.140.10">
    <property type="entry name" value="Cytidine Deaminase, domain 2"/>
    <property type="match status" value="1"/>
</dbReference>
<dbReference type="InterPro" id="IPR002125">
    <property type="entry name" value="CMP_dCMP_dom"/>
</dbReference>